<keyword evidence="1" id="KW-0472">Membrane</keyword>
<evidence type="ECO:0000313" key="2">
    <source>
        <dbReference type="EMBL" id="ABM55772.1"/>
    </source>
</evidence>
<evidence type="ECO:0008006" key="3">
    <source>
        <dbReference type="Google" id="ProtNLM"/>
    </source>
</evidence>
<protein>
    <recommendedName>
        <fullName evidence="3">Transposase Helix-turn-helix domain-containing protein</fullName>
    </recommendedName>
</protein>
<sequence length="155" mass="18030">MYKSKVKYLNMEYSKIATFDEGKFMSAVGVDKIIFEKIVNRVRKIDLKTKRSAGRQNILDRENPVYLFFHNFFLLLTSRMIAQIFGISKSTVNNIIQNIQGIAKKVLSKRYPANQSSYFSSLIFGMLIFDCTEIRIEKPKKIIKNMNLVEKSTLK</sequence>
<reference evidence="2" key="1">
    <citation type="submission" date="2006-12" db="EMBL/GenBank/DDBJ databases">
        <title>Identification of a gene (gene 1) encoding a hypothetical protein from the cosmid library in Pasteuria ramosa isolate P1.</title>
        <authorList>
            <person name="Nong G."/>
            <person name="Chow V."/>
            <person name="Mouton L."/>
            <person name="Ebert D."/>
            <person name="Preston J.F."/>
        </authorList>
    </citation>
    <scope>NUCLEOTIDE SEQUENCE</scope>
    <source>
        <strain evidence="2">P1</strain>
    </source>
</reference>
<accession>A2ID51</accession>
<dbReference type="AlphaFoldDB" id="A2ID51"/>
<evidence type="ECO:0000256" key="1">
    <source>
        <dbReference type="SAM" id="Phobius"/>
    </source>
</evidence>
<keyword evidence="1" id="KW-1133">Transmembrane helix</keyword>
<organism evidence="2">
    <name type="scientific">Pasteuria ramosa</name>
    <dbReference type="NCBI Taxonomy" id="225322"/>
    <lineage>
        <taxon>Bacteria</taxon>
        <taxon>Bacillati</taxon>
        <taxon>Bacillota</taxon>
        <taxon>Bacilli</taxon>
        <taxon>Bacillales</taxon>
        <taxon>Pasteuriaceae</taxon>
        <taxon>Pasteuria</taxon>
    </lineage>
</organism>
<name>A2ID51_9BACL</name>
<feature type="transmembrane region" description="Helical" evidence="1">
    <location>
        <begin position="65"/>
        <end position="85"/>
    </location>
</feature>
<keyword evidence="1" id="KW-0812">Transmembrane</keyword>
<dbReference type="EMBL" id="EF203479">
    <property type="protein sequence ID" value="ABM55772.1"/>
    <property type="molecule type" value="Genomic_DNA"/>
</dbReference>
<proteinExistence type="predicted"/>